<proteinExistence type="predicted"/>
<dbReference type="GeneID" id="26634468"/>
<keyword evidence="2" id="KW-1185">Reference proteome</keyword>
<dbReference type="OrthoDB" id="35015at10239"/>
<dbReference type="RefSeq" id="YP_009207811.2">
    <property type="nucleotide sequence ID" value="NC_028899.1"/>
</dbReference>
<dbReference type="Proteomes" id="UP000202583">
    <property type="component" value="Segment"/>
</dbReference>
<name>A0A0K2QQE1_9CAUD</name>
<evidence type="ECO:0000313" key="1">
    <source>
        <dbReference type="EMBL" id="BAS04799.2"/>
    </source>
</evidence>
<dbReference type="KEGG" id="vg:26634468"/>
<evidence type="ECO:0000313" key="2">
    <source>
        <dbReference type="Proteomes" id="UP000202583"/>
    </source>
</evidence>
<dbReference type="EMBL" id="AP014927">
    <property type="protein sequence ID" value="BAS04799.2"/>
    <property type="molecule type" value="Genomic_DNA"/>
</dbReference>
<organism evidence="1 2">
    <name type="scientific">Ralstonia phage RSF1</name>
    <dbReference type="NCBI Taxonomy" id="1689679"/>
    <lineage>
        <taxon>Viruses</taxon>
        <taxon>Duplodnaviria</taxon>
        <taxon>Heunggongvirae</taxon>
        <taxon>Uroviricota</taxon>
        <taxon>Caudoviricetes</taxon>
        <taxon>Chimalliviridae</taxon>
        <taxon>Chiangmaivirus</taxon>
        <taxon>Chiangmaivirus RSF1</taxon>
    </lineage>
</organism>
<accession>A0A0K2QQE1</accession>
<sequence>MMKLVLIDKIQILKMFREFFTLEFGLIDYAETLDNLCEGIRGDGEDRAYIRRMVYGDYWFQGHQEVKPFTVGQQMRIMDFFMKIRAHILRELQRAGYIHQHVSFIPSDSFMSLKFEVIE</sequence>
<protein>
    <submittedName>
        <fullName evidence="1">Uncharacterized protein</fullName>
    </submittedName>
</protein>
<reference evidence="1 2" key="1">
    <citation type="submission" date="2015-07" db="EMBL/GenBank/DDBJ databases">
        <title>Two Asian jumbo phage RSL2 and RSF1 infecting the phytopathogen Ralstonia solanacearum share common features related to the phi-KZ-like phages.</title>
        <authorList>
            <person name="Kawasaki T."/>
            <person name="Fujie M."/>
            <person name="Chatchawankanphanich O."/>
            <person name="Ogata H."/>
            <person name="Yamada T."/>
        </authorList>
    </citation>
    <scope>NUCLEOTIDE SEQUENCE [LARGE SCALE GENOMIC DNA]</scope>
    <source>
        <strain evidence="1 2">RSF1</strain>
    </source>
</reference>